<keyword evidence="5" id="KW-0479">Metal-binding</keyword>
<evidence type="ECO:0000256" key="8">
    <source>
        <dbReference type="ARBA" id="ARBA00023033"/>
    </source>
</evidence>
<keyword evidence="10" id="KW-1015">Disulfide bond</keyword>
<dbReference type="PROSITE" id="PS00498">
    <property type="entry name" value="TYROSINASE_2"/>
    <property type="match status" value="1"/>
</dbReference>
<keyword evidence="7" id="KW-0186">Copper</keyword>
<dbReference type="VEuPathDB" id="VectorBase:CSON002394"/>
<sequence length="688" mass="80027">MADKKNLLLLFERPREPVFTKKGEDVVFKMPSNFLTDRYKPFGIELSNRFDNVREQITVNNISLPDLRPVMALGRNEQFSLWIPRHRKIAGRLIDIFMGMRSIEDLQSVAVYARDRVNSYLYQYALAVALIHRPDTKNLIIPSLAESFPDKFVDSQVFGKLREETFVLNENSVDQRQPIEIPRDYTASDLEPEHRLWYFREDLGINLHHWHWHLVYPFEASQMSLVNKDRRGELFYYMHQQLIARYNFERLANQLPRVKRFNNFREPIAEGYFPKMDNSVASRAWPARPDNTPLQDLNRELDQVRQDVADLERWRDRILEAIHQSAVVNESGQRIPLVADGNTDSGIDILGNMIESSILSPNRQLYGDLHNFGHVFISYSHDPNHKHLESFGIMGDTATAMRDPVFYRWHAFVDDMFQEYKEQLPAYTADQLTFPDVEVTAVQVQSQNGQPNILQTFWNQSDVDFSRGLDFAPRGSVFVRFTHLNHAPFNYNIQVENRSGQTRLGMCRIYLAPKNDERGVQMLFRDQRLLMIELDKFIVQLNPGTNIIRQNSSESTVTIPYEQTFRNLDQNRPASGSAEEAEFNFCGCGWPHHMLIPRGTPAGMPCDLFVMISDYDQDKIDQDLVGTCNEAASYCGIRDRQYPDRRPMGYPFDRVARIGGDQLSTFVTPNMRVQTVQIIHRDTVERRT</sequence>
<dbReference type="SUPFAM" id="SSF48050">
    <property type="entry name" value="Hemocyanin, N-terminal domain"/>
    <property type="match status" value="1"/>
</dbReference>
<name>A0A336LI08_CULSO</name>
<evidence type="ECO:0000256" key="1">
    <source>
        <dbReference type="ARBA" id="ARBA00001973"/>
    </source>
</evidence>
<dbReference type="InterPro" id="IPR000896">
    <property type="entry name" value="Hemocyanin/hexamerin_mid_dom"/>
</dbReference>
<evidence type="ECO:0000256" key="4">
    <source>
        <dbReference type="ARBA" id="ARBA00022525"/>
    </source>
</evidence>
<keyword evidence="6" id="KW-0560">Oxidoreductase</keyword>
<dbReference type="FunFam" id="1.10.1280.10:FF:000004">
    <property type="entry name" value="Hemocyanin subunit 2"/>
    <property type="match status" value="1"/>
</dbReference>
<dbReference type="InterPro" id="IPR014756">
    <property type="entry name" value="Ig_E-set"/>
</dbReference>
<feature type="domain" description="Tyrosinase copper-binding" evidence="11">
    <location>
        <begin position="403"/>
        <end position="414"/>
    </location>
</feature>
<dbReference type="InterPro" id="IPR013788">
    <property type="entry name" value="Hemocyanin/hexamerin"/>
</dbReference>
<keyword evidence="4" id="KW-0964">Secreted</keyword>
<comment type="cofactor">
    <cofactor evidence="1">
        <name>Cu(2+)</name>
        <dbReference type="ChEBI" id="CHEBI:29036"/>
    </cofactor>
</comment>
<dbReference type="InterPro" id="IPR037020">
    <property type="entry name" value="Hemocyanin_C_sf"/>
</dbReference>
<dbReference type="InterPro" id="IPR002227">
    <property type="entry name" value="Tyrosinase_Cu-bd"/>
</dbReference>
<evidence type="ECO:0000256" key="3">
    <source>
        <dbReference type="ARBA" id="ARBA00009928"/>
    </source>
</evidence>
<dbReference type="InterPro" id="IPR008922">
    <property type="entry name" value="Di-copper_centre_dom_sf"/>
</dbReference>
<dbReference type="PANTHER" id="PTHR11511">
    <property type="entry name" value="LARVAL STORAGE PROTEIN/PHENOLOXIDASE"/>
    <property type="match status" value="1"/>
</dbReference>
<accession>A0A336LI08</accession>
<keyword evidence="9" id="KW-0470">Melanin biosynthesis</keyword>
<evidence type="ECO:0000313" key="12">
    <source>
        <dbReference type="EMBL" id="SSX17642.1"/>
    </source>
</evidence>
<dbReference type="InterPro" id="IPR036697">
    <property type="entry name" value="Hemocyanin_N_sf"/>
</dbReference>
<evidence type="ECO:0000256" key="2">
    <source>
        <dbReference type="ARBA" id="ARBA00004613"/>
    </source>
</evidence>
<protein>
    <submittedName>
        <fullName evidence="12">CSON002394 protein</fullName>
    </submittedName>
</protein>
<dbReference type="InterPro" id="IPR005204">
    <property type="entry name" value="Hemocyanin_N"/>
</dbReference>
<dbReference type="GO" id="GO:0004097">
    <property type="term" value="F:catechol oxidase activity"/>
    <property type="evidence" value="ECO:0007669"/>
    <property type="project" value="UniProtKB-ARBA"/>
</dbReference>
<dbReference type="GO" id="GO:0042438">
    <property type="term" value="P:melanin biosynthetic process"/>
    <property type="evidence" value="ECO:0007669"/>
    <property type="project" value="UniProtKB-KW"/>
</dbReference>
<comment type="subcellular location">
    <subcellularLocation>
        <location evidence="2">Secreted</location>
    </subcellularLocation>
</comment>
<dbReference type="InterPro" id="IPR005203">
    <property type="entry name" value="Hemocyanin_C"/>
</dbReference>
<comment type="similarity">
    <text evidence="3">Belongs to the tyrosinase family.</text>
</comment>
<dbReference type="Gene3D" id="1.10.1280.10">
    <property type="entry name" value="Di-copper center containing domain from catechol oxidase"/>
    <property type="match status" value="1"/>
</dbReference>
<evidence type="ECO:0000256" key="7">
    <source>
        <dbReference type="ARBA" id="ARBA00023008"/>
    </source>
</evidence>
<dbReference type="GO" id="GO:0046872">
    <property type="term" value="F:metal ion binding"/>
    <property type="evidence" value="ECO:0007669"/>
    <property type="project" value="UniProtKB-KW"/>
</dbReference>
<evidence type="ECO:0000256" key="10">
    <source>
        <dbReference type="ARBA" id="ARBA00023157"/>
    </source>
</evidence>
<dbReference type="GO" id="GO:0004503">
    <property type="term" value="F:tyrosinase activity"/>
    <property type="evidence" value="ECO:0007669"/>
    <property type="project" value="UniProtKB-ARBA"/>
</dbReference>
<keyword evidence="8" id="KW-0503">Monooxygenase</keyword>
<dbReference type="SUPFAM" id="SSF48056">
    <property type="entry name" value="Di-copper centre-containing domain"/>
    <property type="match status" value="1"/>
</dbReference>
<dbReference type="SUPFAM" id="SSF81296">
    <property type="entry name" value="E set domains"/>
    <property type="match status" value="1"/>
</dbReference>
<organism evidence="12">
    <name type="scientific">Culicoides sonorensis</name>
    <name type="common">Biting midge</name>
    <dbReference type="NCBI Taxonomy" id="179676"/>
    <lineage>
        <taxon>Eukaryota</taxon>
        <taxon>Metazoa</taxon>
        <taxon>Ecdysozoa</taxon>
        <taxon>Arthropoda</taxon>
        <taxon>Hexapoda</taxon>
        <taxon>Insecta</taxon>
        <taxon>Pterygota</taxon>
        <taxon>Neoptera</taxon>
        <taxon>Endopterygota</taxon>
        <taxon>Diptera</taxon>
        <taxon>Nematocera</taxon>
        <taxon>Chironomoidea</taxon>
        <taxon>Ceratopogonidae</taxon>
        <taxon>Ceratopogoninae</taxon>
        <taxon>Culicoides</taxon>
        <taxon>Monoculicoides</taxon>
    </lineage>
</organism>
<dbReference type="PANTHER" id="PTHR11511:SF4">
    <property type="entry name" value="PHENOLOXIDASE 2-RELATED"/>
    <property type="match status" value="1"/>
</dbReference>
<dbReference type="AlphaFoldDB" id="A0A336LI08"/>
<evidence type="ECO:0000256" key="9">
    <source>
        <dbReference type="ARBA" id="ARBA00023101"/>
    </source>
</evidence>
<evidence type="ECO:0000259" key="11">
    <source>
        <dbReference type="PROSITE" id="PS00498"/>
    </source>
</evidence>
<dbReference type="PROSITE" id="PS00209">
    <property type="entry name" value="HEMOCYANIN_1"/>
    <property type="match status" value="1"/>
</dbReference>
<dbReference type="GO" id="GO:0005576">
    <property type="term" value="C:extracellular region"/>
    <property type="evidence" value="ECO:0007669"/>
    <property type="project" value="UniProtKB-SubCell"/>
</dbReference>
<dbReference type="PRINTS" id="PR00187">
    <property type="entry name" value="HAEMOCYANIN"/>
</dbReference>
<dbReference type="OMA" id="YYMHEQI"/>
<reference evidence="12" key="1">
    <citation type="submission" date="2018-07" db="EMBL/GenBank/DDBJ databases">
        <authorList>
            <person name="Quirk P.G."/>
            <person name="Krulwich T.A."/>
        </authorList>
    </citation>
    <scope>NUCLEOTIDE SEQUENCE</scope>
</reference>
<dbReference type="Pfam" id="PF00372">
    <property type="entry name" value="Hemocyanin_M"/>
    <property type="match status" value="1"/>
</dbReference>
<dbReference type="FunFam" id="2.60.40.1520:FF:000001">
    <property type="entry name" value="Hemocyanin subunit 2"/>
    <property type="match status" value="1"/>
</dbReference>
<proteinExistence type="inferred from homology"/>
<evidence type="ECO:0000256" key="5">
    <source>
        <dbReference type="ARBA" id="ARBA00022723"/>
    </source>
</evidence>
<dbReference type="Gene3D" id="1.20.1370.10">
    <property type="entry name" value="Hemocyanin, N-terminal domain"/>
    <property type="match status" value="1"/>
</dbReference>
<gene>
    <name evidence="12" type="primary">CSON002394</name>
</gene>
<dbReference type="Pfam" id="PF03723">
    <property type="entry name" value="Hemocyanin_C"/>
    <property type="match status" value="1"/>
</dbReference>
<dbReference type="Pfam" id="PF03722">
    <property type="entry name" value="Hemocyanin_N"/>
    <property type="match status" value="1"/>
</dbReference>
<dbReference type="EMBL" id="UFQT01000013">
    <property type="protein sequence ID" value="SSX17642.1"/>
    <property type="molecule type" value="Genomic_DNA"/>
</dbReference>
<dbReference type="PROSITE" id="PS00210">
    <property type="entry name" value="HEMOCYANIN_2"/>
    <property type="match status" value="1"/>
</dbReference>
<evidence type="ECO:0000256" key="6">
    <source>
        <dbReference type="ARBA" id="ARBA00023002"/>
    </source>
</evidence>
<dbReference type="Gene3D" id="2.60.40.1520">
    <property type="entry name" value="Hemocyanin, C-terminal domain"/>
    <property type="match status" value="1"/>
</dbReference>